<dbReference type="eggNOG" id="ENOG502QUQY">
    <property type="taxonomic scope" value="Eukaryota"/>
</dbReference>
<keyword evidence="4" id="KW-1185">Reference proteome</keyword>
<dbReference type="InterPro" id="IPR013083">
    <property type="entry name" value="Znf_RING/FYVE/PHD"/>
</dbReference>
<proteinExistence type="predicted"/>
<dbReference type="OMA" id="IFHANEI"/>
<dbReference type="InterPro" id="IPR052085">
    <property type="entry name" value="WD-SAM-U-box"/>
</dbReference>
<dbReference type="EMBL" id="AGNL01050345">
    <property type="protein sequence ID" value="EJK43987.1"/>
    <property type="molecule type" value="Genomic_DNA"/>
</dbReference>
<dbReference type="InterPro" id="IPR003613">
    <property type="entry name" value="Ubox_domain"/>
</dbReference>
<dbReference type="PANTHER" id="PTHR46573:SF1">
    <property type="entry name" value="WD REPEAT, SAM AND U-BOX DOMAIN-CONTAINING PROTEIN 1"/>
    <property type="match status" value="1"/>
</dbReference>
<dbReference type="PROSITE" id="PS51698">
    <property type="entry name" value="U_BOX"/>
    <property type="match status" value="1"/>
</dbReference>
<feature type="domain" description="U-box" evidence="2">
    <location>
        <begin position="518"/>
        <end position="586"/>
    </location>
</feature>
<dbReference type="OrthoDB" id="10064100at2759"/>
<comment type="caution">
    <text evidence="3">The sequence shown here is derived from an EMBL/GenBank/DDBJ whole genome shotgun (WGS) entry which is preliminary data.</text>
</comment>
<name>K0RBR6_THAOC</name>
<accession>K0RBR6</accession>
<dbReference type="SMART" id="SM00504">
    <property type="entry name" value="Ubox"/>
    <property type="match status" value="1"/>
</dbReference>
<dbReference type="SUPFAM" id="SSF57850">
    <property type="entry name" value="RING/U-box"/>
    <property type="match status" value="1"/>
</dbReference>
<dbReference type="Proteomes" id="UP000266841">
    <property type="component" value="Unassembled WGS sequence"/>
</dbReference>
<feature type="region of interest" description="Disordered" evidence="1">
    <location>
        <begin position="332"/>
        <end position="355"/>
    </location>
</feature>
<feature type="region of interest" description="Disordered" evidence="1">
    <location>
        <begin position="187"/>
        <end position="207"/>
    </location>
</feature>
<reference evidence="3 4" key="1">
    <citation type="journal article" date="2012" name="Genome Biol.">
        <title>Genome and low-iron response of an oceanic diatom adapted to chronic iron limitation.</title>
        <authorList>
            <person name="Lommer M."/>
            <person name="Specht M."/>
            <person name="Roy A.S."/>
            <person name="Kraemer L."/>
            <person name="Andreson R."/>
            <person name="Gutowska M.A."/>
            <person name="Wolf J."/>
            <person name="Bergner S.V."/>
            <person name="Schilhabel M.B."/>
            <person name="Klostermeier U.C."/>
            <person name="Beiko R.G."/>
            <person name="Rosenstiel P."/>
            <person name="Hippler M."/>
            <person name="Laroche J."/>
        </authorList>
    </citation>
    <scope>NUCLEOTIDE SEQUENCE [LARGE SCALE GENOMIC DNA]</scope>
    <source>
        <strain evidence="3 4">CCMP1005</strain>
    </source>
</reference>
<protein>
    <recommendedName>
        <fullName evidence="2">U-box domain-containing protein</fullName>
    </recommendedName>
</protein>
<dbReference type="GO" id="GO:0004842">
    <property type="term" value="F:ubiquitin-protein transferase activity"/>
    <property type="evidence" value="ECO:0007669"/>
    <property type="project" value="InterPro"/>
</dbReference>
<dbReference type="AlphaFoldDB" id="K0RBR6"/>
<feature type="region of interest" description="Disordered" evidence="1">
    <location>
        <begin position="484"/>
        <end position="527"/>
    </location>
</feature>
<feature type="region of interest" description="Disordered" evidence="1">
    <location>
        <begin position="1"/>
        <end position="48"/>
    </location>
</feature>
<gene>
    <name evidence="3" type="ORF">THAOC_37517</name>
</gene>
<dbReference type="GO" id="GO:0016567">
    <property type="term" value="P:protein ubiquitination"/>
    <property type="evidence" value="ECO:0007669"/>
    <property type="project" value="InterPro"/>
</dbReference>
<dbReference type="Pfam" id="PF04564">
    <property type="entry name" value="U-box"/>
    <property type="match status" value="1"/>
</dbReference>
<sequence>MNEEGSHASYSDDVPSSPDAEYGGRRGAECGVWTSGDTIPSARTKKGPNAIYPSKDAVVDDDDLDLDEMYHIEEVGEEDYILGSLMVRILQGKHLWLNPNSRGIGGFLSKHRRIRHAKTSASPASGGSLTPSAYSQQVYARIEFKRQVQMSGTAVEHTNGDYQWSRGDSTYFDVTCPSYAHLSGQHKTTKAAPSSPKKPCSDATEQEQKQMRNLIELKFYAKTGSTNKRGGKTKQLPDDYFIGQASIQVTPILSGKIPYFDEYCTLYNGSDIAAQSEAGRVRVILEYEPLDPPPRPGDVCCFANVSQAIELYPIPHRTISNTVRPVASSTSMSTLSTKSSSSTASSQSSVTTTVTSQPKTYRVEEVVGDHVVLSYESPERWLCTFEVHRYLLLTVERHQAVVEKAKEHVLDFVDNISQSPMIESLAHTIDKIPDEGLVYVSADVVEGGIGLAGKWWESGIQGAVEDIVNAANLDGRYCHYSISDEEEEEESFGDEEGTEEPQRRVKTYQNSEDDAAEPLPGMPNCPITGTPMIHPVVAADGHTYERSAIARWLETSDRSPLTGQRMAHSNLAPNYLLLSSFESHEL</sequence>
<evidence type="ECO:0000313" key="3">
    <source>
        <dbReference type="EMBL" id="EJK43987.1"/>
    </source>
</evidence>
<evidence type="ECO:0000256" key="1">
    <source>
        <dbReference type="SAM" id="MobiDB-lite"/>
    </source>
</evidence>
<dbReference type="Gene3D" id="3.30.40.10">
    <property type="entry name" value="Zinc/RING finger domain, C3HC4 (zinc finger)"/>
    <property type="match status" value="1"/>
</dbReference>
<evidence type="ECO:0000313" key="4">
    <source>
        <dbReference type="Proteomes" id="UP000266841"/>
    </source>
</evidence>
<feature type="compositionally biased region" description="Acidic residues" evidence="1">
    <location>
        <begin position="484"/>
        <end position="499"/>
    </location>
</feature>
<evidence type="ECO:0000259" key="2">
    <source>
        <dbReference type="PROSITE" id="PS51698"/>
    </source>
</evidence>
<organism evidence="3 4">
    <name type="scientific">Thalassiosira oceanica</name>
    <name type="common">Marine diatom</name>
    <dbReference type="NCBI Taxonomy" id="159749"/>
    <lineage>
        <taxon>Eukaryota</taxon>
        <taxon>Sar</taxon>
        <taxon>Stramenopiles</taxon>
        <taxon>Ochrophyta</taxon>
        <taxon>Bacillariophyta</taxon>
        <taxon>Coscinodiscophyceae</taxon>
        <taxon>Thalassiosirophycidae</taxon>
        <taxon>Thalassiosirales</taxon>
        <taxon>Thalassiosiraceae</taxon>
        <taxon>Thalassiosira</taxon>
    </lineage>
</organism>
<dbReference type="CDD" id="cd16655">
    <property type="entry name" value="RING-Ubox_WDSUB1-like"/>
    <property type="match status" value="1"/>
</dbReference>
<dbReference type="PANTHER" id="PTHR46573">
    <property type="entry name" value="WD REPEAT, SAM AND U-BOX DOMAIN-CONTAINING PROTEIN 1"/>
    <property type="match status" value="1"/>
</dbReference>